<dbReference type="Gene3D" id="3.40.1050.10">
    <property type="entry name" value="Carbonic anhydrase"/>
    <property type="match status" value="1"/>
</dbReference>
<evidence type="ECO:0000256" key="5">
    <source>
        <dbReference type="ARBA" id="ARBA00024993"/>
    </source>
</evidence>
<dbReference type="RefSeq" id="WP_150164053.1">
    <property type="nucleotide sequence ID" value="NZ_CP029193.1"/>
</dbReference>
<evidence type="ECO:0000313" key="9">
    <source>
        <dbReference type="EMBL" id="QES25247.1"/>
    </source>
</evidence>
<dbReference type="OrthoDB" id="9771198at2"/>
<evidence type="ECO:0000313" key="10">
    <source>
        <dbReference type="Proteomes" id="UP000323046"/>
    </source>
</evidence>
<reference evidence="9 10" key="1">
    <citation type="submission" date="2018-05" db="EMBL/GenBank/DDBJ databases">
        <title>Streptomyces venezuelae.</title>
        <authorList>
            <person name="Kim W."/>
            <person name="Lee N."/>
            <person name="Cho B.-K."/>
        </authorList>
    </citation>
    <scope>NUCLEOTIDE SEQUENCE [LARGE SCALE GENOMIC DNA]</scope>
    <source>
        <strain evidence="9 10">ATCC 14583</strain>
    </source>
</reference>
<feature type="binding site" evidence="7">
    <location>
        <position position="102"/>
    </location>
    <ligand>
        <name>Zn(2+)</name>
        <dbReference type="ChEBI" id="CHEBI:29105"/>
    </ligand>
</feature>
<keyword evidence="7" id="KW-0479">Metal-binding</keyword>
<evidence type="ECO:0000256" key="2">
    <source>
        <dbReference type="ARBA" id="ARBA00012925"/>
    </source>
</evidence>
<dbReference type="PANTHER" id="PTHR11002:SF42">
    <property type="entry name" value="CARBONIC ANHYDRASE 1"/>
    <property type="match status" value="1"/>
</dbReference>
<dbReference type="CDD" id="cd00884">
    <property type="entry name" value="beta_CA_cladeB"/>
    <property type="match status" value="1"/>
</dbReference>
<dbReference type="SMART" id="SM00947">
    <property type="entry name" value="Pro_CA"/>
    <property type="match status" value="1"/>
</dbReference>
<evidence type="ECO:0000256" key="1">
    <source>
        <dbReference type="ARBA" id="ARBA00006217"/>
    </source>
</evidence>
<evidence type="ECO:0000256" key="7">
    <source>
        <dbReference type="PIRSR" id="PIRSR601765-1"/>
    </source>
</evidence>
<gene>
    <name evidence="9" type="ORF">DEJ47_01135</name>
</gene>
<dbReference type="InterPro" id="IPR036874">
    <property type="entry name" value="Carbonic_anhydrase_sf"/>
</dbReference>
<comment type="similarity">
    <text evidence="1 8">Belongs to the beta-class carbonic anhydrase family.</text>
</comment>
<comment type="function">
    <text evidence="8">Reversible hydration of carbon dioxide.</text>
</comment>
<comment type="cofactor">
    <cofactor evidence="7">
        <name>Zn(2+)</name>
        <dbReference type="ChEBI" id="CHEBI:29105"/>
    </cofactor>
    <text evidence="7">Binds 1 zinc ion per subunit.</text>
</comment>
<dbReference type="AlphaFoldDB" id="A0A5P2B5G9"/>
<keyword evidence="4 8" id="KW-0456">Lyase</keyword>
<dbReference type="GO" id="GO:0004089">
    <property type="term" value="F:carbonate dehydratase activity"/>
    <property type="evidence" value="ECO:0007669"/>
    <property type="project" value="UniProtKB-UniRule"/>
</dbReference>
<dbReference type="PANTHER" id="PTHR11002">
    <property type="entry name" value="CARBONIC ANHYDRASE"/>
    <property type="match status" value="1"/>
</dbReference>
<dbReference type="EC" id="4.2.1.1" evidence="2 8"/>
<dbReference type="Pfam" id="PF00484">
    <property type="entry name" value="Pro_CA"/>
    <property type="match status" value="1"/>
</dbReference>
<protein>
    <recommendedName>
        <fullName evidence="2 8">Carbonic anhydrase</fullName>
        <ecNumber evidence="2 8">4.2.1.1</ecNumber>
    </recommendedName>
    <alternativeName>
        <fullName evidence="8">Carbonate dehydratase</fullName>
    </alternativeName>
</protein>
<accession>A0A5P2B5G9</accession>
<evidence type="ECO:0000256" key="4">
    <source>
        <dbReference type="ARBA" id="ARBA00023239"/>
    </source>
</evidence>
<organism evidence="9 10">
    <name type="scientific">Streptomyces venezuelae</name>
    <dbReference type="NCBI Taxonomy" id="54571"/>
    <lineage>
        <taxon>Bacteria</taxon>
        <taxon>Bacillati</taxon>
        <taxon>Actinomycetota</taxon>
        <taxon>Actinomycetes</taxon>
        <taxon>Kitasatosporales</taxon>
        <taxon>Streptomycetaceae</taxon>
        <taxon>Streptomyces</taxon>
    </lineage>
</organism>
<dbReference type="EMBL" id="CP029193">
    <property type="protein sequence ID" value="QES25247.1"/>
    <property type="molecule type" value="Genomic_DNA"/>
</dbReference>
<sequence length="197" mass="20739">MQDLAAGLRRFQRDVFPAKAELFAGLAARHTPDTLFIGCSDARVVPELITQREPGELFVIRTAGNLVPAHAPFAADGVAAGVEYAVTVLGVTDIVVCGHSACGAMTALAEGHDLRGAPAVAEWLRHADDAVARTSDSATGADRVPALVRENVRAQLTRLTTHPSVARALARDELTLHGWVYDIPTGSVENLTLATAA</sequence>
<dbReference type="InterPro" id="IPR045066">
    <property type="entry name" value="Beta_CA_cladeB"/>
</dbReference>
<dbReference type="GO" id="GO:0015976">
    <property type="term" value="P:carbon utilization"/>
    <property type="evidence" value="ECO:0007669"/>
    <property type="project" value="InterPro"/>
</dbReference>
<dbReference type="SUPFAM" id="SSF53056">
    <property type="entry name" value="beta-carbonic anhydrase, cab"/>
    <property type="match status" value="1"/>
</dbReference>
<proteinExistence type="inferred from homology"/>
<dbReference type="GO" id="GO:0008270">
    <property type="term" value="F:zinc ion binding"/>
    <property type="evidence" value="ECO:0007669"/>
    <property type="project" value="UniProtKB-UniRule"/>
</dbReference>
<keyword evidence="3 7" id="KW-0862">Zinc</keyword>
<comment type="catalytic activity">
    <reaction evidence="6 8">
        <text>hydrogencarbonate + H(+) = CO2 + H2O</text>
        <dbReference type="Rhea" id="RHEA:10748"/>
        <dbReference type="ChEBI" id="CHEBI:15377"/>
        <dbReference type="ChEBI" id="CHEBI:15378"/>
        <dbReference type="ChEBI" id="CHEBI:16526"/>
        <dbReference type="ChEBI" id="CHEBI:17544"/>
        <dbReference type="EC" id="4.2.1.1"/>
    </reaction>
</comment>
<feature type="binding site" evidence="7">
    <location>
        <position position="41"/>
    </location>
    <ligand>
        <name>Zn(2+)</name>
        <dbReference type="ChEBI" id="CHEBI:29105"/>
    </ligand>
</feature>
<feature type="binding site" evidence="7">
    <location>
        <position position="39"/>
    </location>
    <ligand>
        <name>Zn(2+)</name>
        <dbReference type="ChEBI" id="CHEBI:29105"/>
    </ligand>
</feature>
<dbReference type="PROSITE" id="PS00705">
    <property type="entry name" value="PROK_CO2_ANHYDRASE_2"/>
    <property type="match status" value="1"/>
</dbReference>
<evidence type="ECO:0000256" key="3">
    <source>
        <dbReference type="ARBA" id="ARBA00022833"/>
    </source>
</evidence>
<dbReference type="Proteomes" id="UP000323046">
    <property type="component" value="Chromosome"/>
</dbReference>
<comment type="function">
    <text evidence="5">Catalyzes the reversible hydration of carbon dioxide to form bicarbonate.</text>
</comment>
<feature type="binding site" evidence="7">
    <location>
        <position position="99"/>
    </location>
    <ligand>
        <name>Zn(2+)</name>
        <dbReference type="ChEBI" id="CHEBI:29105"/>
    </ligand>
</feature>
<keyword evidence="10" id="KW-1185">Reference proteome</keyword>
<evidence type="ECO:0000256" key="6">
    <source>
        <dbReference type="ARBA" id="ARBA00048348"/>
    </source>
</evidence>
<name>A0A5P2B5G9_STRVZ</name>
<dbReference type="InterPro" id="IPR001765">
    <property type="entry name" value="Carbonic_anhydrase"/>
</dbReference>
<dbReference type="InterPro" id="IPR015892">
    <property type="entry name" value="Carbonic_anhydrase_CS"/>
</dbReference>
<evidence type="ECO:0000256" key="8">
    <source>
        <dbReference type="RuleBase" id="RU003956"/>
    </source>
</evidence>